<comment type="caution">
    <text evidence="4">The sequence shown here is derived from an EMBL/GenBank/DDBJ whole genome shotgun (WGS) entry which is preliminary data.</text>
</comment>
<evidence type="ECO:0000259" key="1">
    <source>
        <dbReference type="Pfam" id="PF12017"/>
    </source>
</evidence>
<reference evidence="4" key="1">
    <citation type="submission" date="2022-03" db="EMBL/GenBank/DDBJ databases">
        <authorList>
            <person name="Tunstrom K."/>
        </authorList>
    </citation>
    <scope>NUCLEOTIDE SEQUENCE</scope>
</reference>
<proteinExistence type="predicted"/>
<feature type="domain" description="THAP9-like helix-turn-helix" evidence="1">
    <location>
        <begin position="114"/>
        <end position="157"/>
    </location>
</feature>
<dbReference type="InterPro" id="IPR021896">
    <property type="entry name" value="THAP9-like_HTH"/>
</dbReference>
<evidence type="ECO:0000313" key="4">
    <source>
        <dbReference type="EMBL" id="CAH2101355.1"/>
    </source>
</evidence>
<evidence type="ECO:0000259" key="2">
    <source>
        <dbReference type="Pfam" id="PF13843"/>
    </source>
</evidence>
<dbReference type="EMBL" id="CAKOGL010000023">
    <property type="protein sequence ID" value="CAH2101355.1"/>
    <property type="molecule type" value="Genomic_DNA"/>
</dbReference>
<feature type="domain" description="PiggyBac transposable element-derived protein" evidence="2">
    <location>
        <begin position="1"/>
        <end position="68"/>
    </location>
</feature>
<dbReference type="Pfam" id="PF13843">
    <property type="entry name" value="DDE_Tnp_1_7"/>
    <property type="match status" value="1"/>
</dbReference>
<feature type="domain" description="Transposable element P transposase-like RNase H" evidence="3">
    <location>
        <begin position="164"/>
        <end position="257"/>
    </location>
</feature>
<accession>A0AAU9UTW3</accession>
<gene>
    <name evidence="4" type="ORF">EEDITHA_LOCUS16120</name>
</gene>
<evidence type="ECO:0000259" key="3">
    <source>
        <dbReference type="Pfam" id="PF21787"/>
    </source>
</evidence>
<dbReference type="InterPro" id="IPR029526">
    <property type="entry name" value="PGBD"/>
</dbReference>
<dbReference type="Proteomes" id="UP001153954">
    <property type="component" value="Unassembled WGS sequence"/>
</dbReference>
<keyword evidence="5" id="KW-1185">Reference proteome</keyword>
<dbReference type="InterPro" id="IPR048365">
    <property type="entry name" value="TNP-like_RNaseH_N"/>
</dbReference>
<dbReference type="Pfam" id="PF21787">
    <property type="entry name" value="TNP-like_RNaseH_N"/>
    <property type="match status" value="1"/>
</dbReference>
<organism evidence="4 5">
    <name type="scientific">Euphydryas editha</name>
    <name type="common">Edith's checkerspot</name>
    <dbReference type="NCBI Taxonomy" id="104508"/>
    <lineage>
        <taxon>Eukaryota</taxon>
        <taxon>Metazoa</taxon>
        <taxon>Ecdysozoa</taxon>
        <taxon>Arthropoda</taxon>
        <taxon>Hexapoda</taxon>
        <taxon>Insecta</taxon>
        <taxon>Pterygota</taxon>
        <taxon>Neoptera</taxon>
        <taxon>Endopterygota</taxon>
        <taxon>Lepidoptera</taxon>
        <taxon>Glossata</taxon>
        <taxon>Ditrysia</taxon>
        <taxon>Papilionoidea</taxon>
        <taxon>Nymphalidae</taxon>
        <taxon>Nymphalinae</taxon>
        <taxon>Euphydryas</taxon>
    </lineage>
</organism>
<name>A0AAU9UTW3_EUPED</name>
<dbReference type="Pfam" id="PF12017">
    <property type="entry name" value="Tnp_P_element"/>
    <property type="match status" value="1"/>
</dbReference>
<sequence length="259" mass="29636">MSALMGLLLLASVKKDNHLTSLELFEPTYSGTRYVSVMSRERFDFLLNCLRFDDKSTRDERKERHKITASKAYEVKRCNTSDSALVSLIMGGNITDTPAMKRGRLLEYTKKEIKIQDYSFYQASEALTLNYYNPTGYKYVRQVFEDALPHLRTLAKWYEKTDAAPGFTAESFEILKKKYLATKTKIICTLIIDEMAILQQFIWNGKKTEGLVDYGVGSAENDKIASQAFVMMLVSLKDNWKLPLANFFVNGITAEYKAI</sequence>
<dbReference type="AlphaFoldDB" id="A0AAU9UTW3"/>
<protein>
    <submittedName>
        <fullName evidence="4">Uncharacterized protein</fullName>
    </submittedName>
</protein>
<evidence type="ECO:0000313" key="5">
    <source>
        <dbReference type="Proteomes" id="UP001153954"/>
    </source>
</evidence>